<accession>A0A0H5BIU3</accession>
<feature type="transmembrane region" description="Helical" evidence="1">
    <location>
        <begin position="344"/>
        <end position="360"/>
    </location>
</feature>
<keyword evidence="2" id="KW-0542">Nucleomorph</keyword>
<evidence type="ECO:0000313" key="2">
    <source>
        <dbReference type="EMBL" id="BAS01993.1"/>
    </source>
</evidence>
<dbReference type="EMBL" id="AB996604">
    <property type="protein sequence ID" value="BAS01993.1"/>
    <property type="molecule type" value="Genomic_DNA"/>
</dbReference>
<name>A0A0H5BIU3_9EUKA</name>
<organism evidence="2">
    <name type="scientific">Amorphochlora amoebiformis</name>
    <dbReference type="NCBI Taxonomy" id="1561963"/>
    <lineage>
        <taxon>Eukaryota</taxon>
        <taxon>Sar</taxon>
        <taxon>Rhizaria</taxon>
        <taxon>Cercozoa</taxon>
        <taxon>Chlorarachniophyceae</taxon>
        <taxon>Amorphochlora</taxon>
    </lineage>
</organism>
<protein>
    <submittedName>
        <fullName evidence="2">Splicing factor 1</fullName>
    </submittedName>
</protein>
<dbReference type="AlphaFoldDB" id="A0A0H5BIU3"/>
<geneLocation type="nucleomorph" evidence="2"/>
<gene>
    <name evidence="2" type="primary">sf1</name>
</gene>
<keyword evidence="1" id="KW-0472">Membrane</keyword>
<keyword evidence="1" id="KW-0812">Transmembrane</keyword>
<evidence type="ECO:0000256" key="1">
    <source>
        <dbReference type="SAM" id="Phobius"/>
    </source>
</evidence>
<reference evidence="2" key="1">
    <citation type="journal article" date="2015" name="Genome Biol. Evol.">
        <title>Nucleomorph Genome Sequences of Two Chlorarachniophytes, Amorphochlora amoebiformis and Lotharella vacuolata.</title>
        <authorList>
            <person name="Suzuki S."/>
            <person name="Shirato S."/>
            <person name="Hirakawa Y."/>
            <person name="Ishida K."/>
        </authorList>
    </citation>
    <scope>NUCLEOTIDE SEQUENCE</scope>
    <source>
        <strain evidence="2">CCMP2058</strain>
    </source>
</reference>
<keyword evidence="1" id="KW-1133">Transmembrane helix</keyword>
<sequence length="385" mass="46148">MSMVIKSISRKLIKTNKWKFNQLEINNKIEKIPKNIKLEKYLSNLYNKKIDHISSSDEQLRIEDQIIDGANDDSHGRKNRIKKLLVKKRNQTISKLIEYDPEYRPPDNFLPEKRSKDLFLQEDCTEGESNMIFLYKCIEEKKKIENITHTKIMVSNKASNSTVQSNVYLQLKNSLSFIRVIGDFSEDIDNALRLIKKTFDKISQTLNQKKLKNQFNIKHNIRSNSSFCYICKKKNHNFFSCFEKDGLNSIFEIKKKNLFLSNNKFPRIRVPLSFRVKNEYEIFLNQVYNIKYKNDLYKRKKTKINSNKFSVILWNSKNYLDNKFLKNKLLPFGLAYRTRIQKNYIRNSYIVFFLIIFNFLPNKYETYFRMVDKSYFNSIIKVVYK</sequence>
<proteinExistence type="predicted"/>